<dbReference type="GO" id="GO:0061630">
    <property type="term" value="F:ubiquitin protein ligase activity"/>
    <property type="evidence" value="ECO:0007669"/>
    <property type="project" value="UniProtKB-EC"/>
</dbReference>
<dbReference type="PROSITE" id="PS50089">
    <property type="entry name" value="ZF_RING_2"/>
    <property type="match status" value="1"/>
</dbReference>
<reference evidence="10" key="2">
    <citation type="submission" date="2020-04" db="EMBL/GenBank/DDBJ databases">
        <authorList>
            <consortium name="NCBI Genome Project"/>
        </authorList>
    </citation>
    <scope>NUCLEOTIDE SEQUENCE</scope>
    <source>
        <strain evidence="10">CBS 342.82</strain>
    </source>
</reference>
<dbReference type="AlphaFoldDB" id="A0A6J3M9U3"/>
<dbReference type="Proteomes" id="UP000504637">
    <property type="component" value="Unplaced"/>
</dbReference>
<keyword evidence="6" id="KW-0479">Metal-binding</keyword>
<feature type="region of interest" description="Disordered" evidence="7">
    <location>
        <begin position="1"/>
        <end position="64"/>
    </location>
</feature>
<dbReference type="SUPFAM" id="SSF57850">
    <property type="entry name" value="RING/U-box"/>
    <property type="match status" value="1"/>
</dbReference>
<dbReference type="Gene3D" id="3.30.40.10">
    <property type="entry name" value="Zinc/RING finger domain, C3HC4 (zinc finger)"/>
    <property type="match status" value="1"/>
</dbReference>
<reference evidence="10" key="3">
    <citation type="submission" date="2025-08" db="UniProtKB">
        <authorList>
            <consortium name="RefSeq"/>
        </authorList>
    </citation>
    <scope>IDENTIFICATION</scope>
    <source>
        <strain evidence="10">CBS 342.82</strain>
    </source>
</reference>
<evidence type="ECO:0000256" key="3">
    <source>
        <dbReference type="ARBA" id="ARBA00022679"/>
    </source>
</evidence>
<reference evidence="10" key="1">
    <citation type="submission" date="2020-01" db="EMBL/GenBank/DDBJ databases">
        <authorList>
            <consortium name="DOE Joint Genome Institute"/>
            <person name="Haridas S."/>
            <person name="Albert R."/>
            <person name="Binder M."/>
            <person name="Bloem J."/>
            <person name="Labutti K."/>
            <person name="Salamov A."/>
            <person name="Andreopoulos B."/>
            <person name="Baker S.E."/>
            <person name="Barry K."/>
            <person name="Bills G."/>
            <person name="Bluhm B.H."/>
            <person name="Cannon C."/>
            <person name="Castanera R."/>
            <person name="Culley D.E."/>
            <person name="Daum C."/>
            <person name="Ezra D."/>
            <person name="Gonzalez J.B."/>
            <person name="Henrissat B."/>
            <person name="Kuo A."/>
            <person name="Liang C."/>
            <person name="Lipzen A."/>
            <person name="Lutzoni F."/>
            <person name="Magnuson J."/>
            <person name="Mondo S."/>
            <person name="Nolan M."/>
            <person name="Ohm R."/>
            <person name="Pangilinan J."/>
            <person name="Park H.-J."/>
            <person name="Ramirez L."/>
            <person name="Alfaro M."/>
            <person name="Sun H."/>
            <person name="Tritt A."/>
            <person name="Yoshinaga Y."/>
            <person name="Zwiers L.-H."/>
            <person name="Turgeon B.G."/>
            <person name="Goodwin S.B."/>
            <person name="Spatafora J.W."/>
            <person name="Crous P.W."/>
            <person name="Grigoriev I.V."/>
        </authorList>
    </citation>
    <scope>NUCLEOTIDE SEQUENCE</scope>
    <source>
        <strain evidence="10">CBS 342.82</strain>
    </source>
</reference>
<evidence type="ECO:0000256" key="2">
    <source>
        <dbReference type="ARBA" id="ARBA00012483"/>
    </source>
</evidence>
<keyword evidence="9" id="KW-1185">Reference proteome</keyword>
<evidence type="ECO:0000256" key="1">
    <source>
        <dbReference type="ARBA" id="ARBA00000900"/>
    </source>
</evidence>
<keyword evidence="5" id="KW-0804">Transcription</keyword>
<feature type="compositionally biased region" description="Low complexity" evidence="7">
    <location>
        <begin position="189"/>
        <end position="203"/>
    </location>
</feature>
<evidence type="ECO:0000313" key="9">
    <source>
        <dbReference type="Proteomes" id="UP000504637"/>
    </source>
</evidence>
<dbReference type="EC" id="2.3.2.27" evidence="2"/>
<dbReference type="SMART" id="SM00184">
    <property type="entry name" value="RING"/>
    <property type="match status" value="1"/>
</dbReference>
<dbReference type="GO" id="GO:0006513">
    <property type="term" value="P:protein monoubiquitination"/>
    <property type="evidence" value="ECO:0007669"/>
    <property type="project" value="TreeGrafter"/>
</dbReference>
<dbReference type="Pfam" id="PF13639">
    <property type="entry name" value="zf-RING_2"/>
    <property type="match status" value="1"/>
</dbReference>
<keyword evidence="6" id="KW-0862">Zinc</keyword>
<dbReference type="GeneID" id="54360835"/>
<evidence type="ECO:0000256" key="5">
    <source>
        <dbReference type="ARBA" id="ARBA00023163"/>
    </source>
</evidence>
<protein>
    <recommendedName>
        <fullName evidence="2">RING-type E3 ubiquitin transferase</fullName>
        <ecNumber evidence="2">2.3.2.27</ecNumber>
    </recommendedName>
</protein>
<keyword evidence="6" id="KW-0863">Zinc-finger</keyword>
<proteinExistence type="predicted"/>
<evidence type="ECO:0000259" key="8">
    <source>
        <dbReference type="PROSITE" id="PS50089"/>
    </source>
</evidence>
<feature type="compositionally biased region" description="Polar residues" evidence="7">
    <location>
        <begin position="32"/>
        <end position="46"/>
    </location>
</feature>
<feature type="domain" description="RING-type" evidence="8">
    <location>
        <begin position="76"/>
        <end position="116"/>
    </location>
</feature>
<accession>A0A6J3M9U3</accession>
<dbReference type="InterPro" id="IPR013083">
    <property type="entry name" value="Znf_RING/FYVE/PHD"/>
</dbReference>
<feature type="compositionally biased region" description="Basic and acidic residues" evidence="7">
    <location>
        <begin position="1"/>
        <end position="15"/>
    </location>
</feature>
<evidence type="ECO:0000256" key="6">
    <source>
        <dbReference type="PROSITE-ProRule" id="PRU00175"/>
    </source>
</evidence>
<gene>
    <name evidence="10" type="ORF">K489DRAFT_369462</name>
</gene>
<sequence length="340" mass="37891">MDLEPPRSDDDEARHRTSTAAFERTIDENASREPQTPEQDENTQGSARFPLRRSETNLRSIAGSSDKRARDILEPCVICLEPITERAIAAPCNHLSFDFLCLASWLQEKASCPLCKADVVSVQYDWRAPDDFKTFSPKKPAPTAAVTGEASSTRQAGSSELAIARPSPSPSLLSRNLPSPRRGTRWHPSASASAASRSESSSSDPALLFRRQIYARNRFSQRIGSNALSGHRDFAARDFALSSALQSRARIFLRRELAVFSFLDIPQRGYLVEYIVAVLRAFDVKGADGKAAELLAEFLGRRNAVLLLHELEAWLRSPWTALVRWDREVQYGTESEVEVK</sequence>
<feature type="compositionally biased region" description="Low complexity" evidence="7">
    <location>
        <begin position="170"/>
        <end position="181"/>
    </location>
</feature>
<evidence type="ECO:0000256" key="4">
    <source>
        <dbReference type="ARBA" id="ARBA00023015"/>
    </source>
</evidence>
<feature type="region of interest" description="Disordered" evidence="7">
    <location>
        <begin position="131"/>
        <end position="203"/>
    </location>
</feature>
<keyword evidence="4" id="KW-0805">Transcription regulation</keyword>
<dbReference type="RefSeq" id="XP_033461644.1">
    <property type="nucleotide sequence ID" value="XM_033603035.1"/>
</dbReference>
<dbReference type="PANTHER" id="PTHR46077:SF1">
    <property type="entry name" value="TOP1 BINDING ARGININE_SERINE RICH PROTEIN, E3 UBIQUITIN LIGASE"/>
    <property type="match status" value="1"/>
</dbReference>
<evidence type="ECO:0000256" key="7">
    <source>
        <dbReference type="SAM" id="MobiDB-lite"/>
    </source>
</evidence>
<feature type="compositionally biased region" description="Polar residues" evidence="7">
    <location>
        <begin position="149"/>
        <end position="158"/>
    </location>
</feature>
<dbReference type="PANTHER" id="PTHR46077">
    <property type="entry name" value="E3 UBIQUITIN-PROTEIN LIGASE TOPORS"/>
    <property type="match status" value="1"/>
</dbReference>
<dbReference type="GO" id="GO:0000209">
    <property type="term" value="P:protein polyubiquitination"/>
    <property type="evidence" value="ECO:0007669"/>
    <property type="project" value="TreeGrafter"/>
</dbReference>
<evidence type="ECO:0000313" key="10">
    <source>
        <dbReference type="RefSeq" id="XP_033461644.1"/>
    </source>
</evidence>
<keyword evidence="3" id="KW-0808">Transferase</keyword>
<name>A0A6J3M9U3_9PEZI</name>
<dbReference type="InterPro" id="IPR001841">
    <property type="entry name" value="Znf_RING"/>
</dbReference>
<comment type="catalytic activity">
    <reaction evidence="1">
        <text>S-ubiquitinyl-[E2 ubiquitin-conjugating enzyme]-L-cysteine + [acceptor protein]-L-lysine = [E2 ubiquitin-conjugating enzyme]-L-cysteine + N(6)-ubiquitinyl-[acceptor protein]-L-lysine.</text>
        <dbReference type="EC" id="2.3.2.27"/>
    </reaction>
</comment>
<dbReference type="GO" id="GO:0008270">
    <property type="term" value="F:zinc ion binding"/>
    <property type="evidence" value="ECO:0007669"/>
    <property type="project" value="UniProtKB-KW"/>
</dbReference>
<dbReference type="OrthoDB" id="21204at2759"/>
<organism evidence="10">
    <name type="scientific">Dissoconium aciculare CBS 342.82</name>
    <dbReference type="NCBI Taxonomy" id="1314786"/>
    <lineage>
        <taxon>Eukaryota</taxon>
        <taxon>Fungi</taxon>
        <taxon>Dikarya</taxon>
        <taxon>Ascomycota</taxon>
        <taxon>Pezizomycotina</taxon>
        <taxon>Dothideomycetes</taxon>
        <taxon>Dothideomycetidae</taxon>
        <taxon>Mycosphaerellales</taxon>
        <taxon>Dissoconiaceae</taxon>
        <taxon>Dissoconium</taxon>
    </lineage>
</organism>